<dbReference type="SUPFAM" id="SSF53098">
    <property type="entry name" value="Ribonuclease H-like"/>
    <property type="match status" value="1"/>
</dbReference>
<comment type="caution">
    <text evidence="3">The sequence shown here is derived from an EMBL/GenBank/DDBJ whole genome shotgun (WGS) entry which is preliminary data.</text>
</comment>
<dbReference type="PANTHER" id="PTHR45749">
    <property type="match status" value="1"/>
</dbReference>
<dbReference type="Proteomes" id="UP001160148">
    <property type="component" value="Unassembled WGS sequence"/>
</dbReference>
<dbReference type="InterPro" id="IPR008906">
    <property type="entry name" value="HATC_C_dom"/>
</dbReference>
<keyword evidence="4" id="KW-1185">Reference proteome</keyword>
<dbReference type="Pfam" id="PF14291">
    <property type="entry name" value="DUF4371"/>
    <property type="match status" value="1"/>
</dbReference>
<sequence>MSSTKKYLSGSEKRKKKEQERQFTSKLTKIKGFFTASNSEPVTSIVLNDTLDLVLKTDKQTSVLPHLVPSSSTCTEIEPVTSIVPSDTLDLVLKTDDQTLVLPHLVPSSSSCTAIEKSDLLTDNIADHEEYYKDPFKWPNNLNNKFISFCLDKGPTFFQNMDSNFRQSARIISGTDHTRYISSAVFYRMLSNGEKCNRKWLLYSPSKGSVFCFVCKLFGSLRDNPFVNIGFDKWKKSYRIGEHENSIAHREATIKWLIRTDTTRSVNTELSRQISVETEYWVNILKRVVSVVKFIAARGLPYRGDSEIIGNNNNGNYLGILELISEYDPFLKNHLEKFGNKGKGHPSYISKTIFNEVILLLKTDVICYITNEIKISKYYSIIMDSTPDLSKVDQMAIVIRYCTKSDVQERLLELEPIESHTGQSIYNVLEKFLLNVGLNIEDCRGQSYDNASNMSGKFKGLQAHVKCKNDLAVYIPCTAHSLNLVGVHSVDCCVEAVNFFGFLQTLYNFFSSSTHRWKILTDKLDTNDKHRLITLKSLSGTRWSCHSEACKALIGNYEKILEALQKLCENVNENGETKREATILWKKMLKREIAYLTLLWSDILERSNKTSIELQNKHCDALKAVNLLKSLRHYVSSLRDSSEIYENKIIHLSQYIGKTYKNETERIRKKKYPDDNSGSKKEIIYKGKDKMRVETHYVIIDKFVLELENRIAAYNYISTHFLFITKLSCPPDSDSAIQESIRNCIFTYKNDVDASLENEIIQFQNFLSLSNVSFNESDTFKLLKWFYDKSLQDVFPNILIALRLYLTIPVANCSAERAFSKLTRIKNKYRTSQTQDNLTSLMILHSENDILQLIDFNETLKQFAKEKARKKLKL</sequence>
<evidence type="ECO:0000313" key="4">
    <source>
        <dbReference type="Proteomes" id="UP001160148"/>
    </source>
</evidence>
<organism evidence="3 4">
    <name type="scientific">Macrosiphum euphorbiae</name>
    <name type="common">potato aphid</name>
    <dbReference type="NCBI Taxonomy" id="13131"/>
    <lineage>
        <taxon>Eukaryota</taxon>
        <taxon>Metazoa</taxon>
        <taxon>Ecdysozoa</taxon>
        <taxon>Arthropoda</taxon>
        <taxon>Hexapoda</taxon>
        <taxon>Insecta</taxon>
        <taxon>Pterygota</taxon>
        <taxon>Neoptera</taxon>
        <taxon>Paraneoptera</taxon>
        <taxon>Hemiptera</taxon>
        <taxon>Sternorrhyncha</taxon>
        <taxon>Aphidomorpha</taxon>
        <taxon>Aphidoidea</taxon>
        <taxon>Aphididae</taxon>
        <taxon>Macrosiphini</taxon>
        <taxon>Macrosiphum</taxon>
    </lineage>
</organism>
<dbReference type="Pfam" id="PF05699">
    <property type="entry name" value="Dimer_Tnp_hAT"/>
    <property type="match status" value="1"/>
</dbReference>
<dbReference type="InterPro" id="IPR012337">
    <property type="entry name" value="RNaseH-like_sf"/>
</dbReference>
<feature type="domain" description="TTF-type" evidence="2">
    <location>
        <begin position="185"/>
        <end position="268"/>
    </location>
</feature>
<dbReference type="InterPro" id="IPR006580">
    <property type="entry name" value="Znf_TTF"/>
</dbReference>
<protein>
    <recommendedName>
        <fullName evidence="2">TTF-type domain-containing protein</fullName>
    </recommendedName>
</protein>
<dbReference type="SMART" id="SM00597">
    <property type="entry name" value="ZnF_TTF"/>
    <property type="match status" value="1"/>
</dbReference>
<reference evidence="3 4" key="1">
    <citation type="submission" date="2023-01" db="EMBL/GenBank/DDBJ databases">
        <authorList>
            <person name="Whitehead M."/>
        </authorList>
    </citation>
    <scope>NUCLEOTIDE SEQUENCE [LARGE SCALE GENOMIC DNA]</scope>
</reference>
<dbReference type="EMBL" id="CARXXK010000001">
    <property type="protein sequence ID" value="CAI6352162.1"/>
    <property type="molecule type" value="Genomic_DNA"/>
</dbReference>
<proteinExistence type="predicted"/>
<dbReference type="AlphaFoldDB" id="A0AAV0W8P5"/>
<gene>
    <name evidence="3" type="ORF">MEUPH1_LOCUS8440</name>
</gene>
<evidence type="ECO:0000313" key="3">
    <source>
        <dbReference type="EMBL" id="CAI6352162.1"/>
    </source>
</evidence>
<dbReference type="PANTHER" id="PTHR45749:SF23">
    <property type="entry name" value="ZINC FINGER MYM-TYPE PROTEIN 1-LIKE"/>
    <property type="match status" value="1"/>
</dbReference>
<evidence type="ECO:0000256" key="1">
    <source>
        <dbReference type="SAM" id="MobiDB-lite"/>
    </source>
</evidence>
<accession>A0AAV0W8P5</accession>
<dbReference type="GO" id="GO:0046983">
    <property type="term" value="F:protein dimerization activity"/>
    <property type="evidence" value="ECO:0007669"/>
    <property type="project" value="InterPro"/>
</dbReference>
<name>A0AAV0W8P5_9HEMI</name>
<evidence type="ECO:0000259" key="2">
    <source>
        <dbReference type="SMART" id="SM00597"/>
    </source>
</evidence>
<feature type="region of interest" description="Disordered" evidence="1">
    <location>
        <begin position="1"/>
        <end position="21"/>
    </location>
</feature>
<dbReference type="InterPro" id="IPR025398">
    <property type="entry name" value="DUF4371"/>
</dbReference>